<dbReference type="InterPro" id="IPR016024">
    <property type="entry name" value="ARM-type_fold"/>
</dbReference>
<accession>A0A916JC91</accession>
<keyword evidence="3 4" id="KW-0408">Iron</keyword>
<reference evidence="6" key="1">
    <citation type="submission" date="2021-04" db="EMBL/GenBank/DDBJ databases">
        <authorList>
            <person name="Rodrigo-Torres L."/>
            <person name="Arahal R. D."/>
            <person name="Lucena T."/>
        </authorList>
    </citation>
    <scope>NUCLEOTIDE SEQUENCE</scope>
    <source>
        <strain evidence="6">CECT 9275</strain>
    </source>
</reference>
<dbReference type="EMBL" id="CAJRAF010000002">
    <property type="protein sequence ID" value="CAG5000474.1"/>
    <property type="molecule type" value="Genomic_DNA"/>
</dbReference>
<evidence type="ECO:0000259" key="5">
    <source>
        <dbReference type="PROSITE" id="PS51007"/>
    </source>
</evidence>
<dbReference type="PROSITE" id="PS51257">
    <property type="entry name" value="PROKAR_LIPOPROTEIN"/>
    <property type="match status" value="1"/>
</dbReference>
<dbReference type="NCBIfam" id="TIGR02603">
    <property type="entry name" value="CxxCH_TIGR02603"/>
    <property type="match status" value="1"/>
</dbReference>
<feature type="domain" description="Cytochrome c" evidence="5">
    <location>
        <begin position="881"/>
        <end position="1014"/>
    </location>
</feature>
<dbReference type="Gene3D" id="1.10.760.10">
    <property type="entry name" value="Cytochrome c-like domain"/>
    <property type="match status" value="1"/>
</dbReference>
<dbReference type="PANTHER" id="PTHR33546:SF1">
    <property type="entry name" value="LARGE, MULTIFUNCTIONAL SECRETED PROTEIN"/>
    <property type="match status" value="1"/>
</dbReference>
<dbReference type="InterPro" id="IPR011042">
    <property type="entry name" value="6-blade_b-propeller_TolB-like"/>
</dbReference>
<dbReference type="InterPro" id="IPR011989">
    <property type="entry name" value="ARM-like"/>
</dbReference>
<dbReference type="InterPro" id="IPR009056">
    <property type="entry name" value="Cyt_c-like_dom"/>
</dbReference>
<keyword evidence="1 4" id="KW-0349">Heme</keyword>
<keyword evidence="2 4" id="KW-0479">Metal-binding</keyword>
<dbReference type="InterPro" id="IPR011041">
    <property type="entry name" value="Quinoprot_gluc/sorb_DH_b-prop"/>
</dbReference>
<evidence type="ECO:0000313" key="7">
    <source>
        <dbReference type="Proteomes" id="UP000680038"/>
    </source>
</evidence>
<dbReference type="GO" id="GO:0046872">
    <property type="term" value="F:metal ion binding"/>
    <property type="evidence" value="ECO:0007669"/>
    <property type="project" value="UniProtKB-KW"/>
</dbReference>
<keyword evidence="7" id="KW-1185">Reference proteome</keyword>
<name>A0A916JC91_9BACT</name>
<dbReference type="PANTHER" id="PTHR33546">
    <property type="entry name" value="LARGE, MULTIFUNCTIONAL SECRETED PROTEIN-RELATED"/>
    <property type="match status" value="1"/>
</dbReference>
<dbReference type="Pfam" id="PF23500">
    <property type="entry name" value="DUF7133"/>
    <property type="match status" value="1"/>
</dbReference>
<dbReference type="SUPFAM" id="SSF46626">
    <property type="entry name" value="Cytochrome c"/>
    <property type="match status" value="1"/>
</dbReference>
<evidence type="ECO:0000256" key="1">
    <source>
        <dbReference type="ARBA" id="ARBA00022617"/>
    </source>
</evidence>
<organism evidence="6 7">
    <name type="scientific">Dyadobacter helix</name>
    <dbReference type="NCBI Taxonomy" id="2822344"/>
    <lineage>
        <taxon>Bacteria</taxon>
        <taxon>Pseudomonadati</taxon>
        <taxon>Bacteroidota</taxon>
        <taxon>Cytophagia</taxon>
        <taxon>Cytophagales</taxon>
        <taxon>Spirosomataceae</taxon>
        <taxon>Dyadobacter</taxon>
    </lineage>
</organism>
<dbReference type="InterPro" id="IPR013428">
    <property type="entry name" value="Membrane-bound_put_N"/>
</dbReference>
<evidence type="ECO:0000256" key="2">
    <source>
        <dbReference type="ARBA" id="ARBA00022723"/>
    </source>
</evidence>
<evidence type="ECO:0000256" key="4">
    <source>
        <dbReference type="PROSITE-ProRule" id="PRU00433"/>
    </source>
</evidence>
<dbReference type="NCBIfam" id="TIGR02604">
    <property type="entry name" value="Piru_Ver_Nterm"/>
    <property type="match status" value="1"/>
</dbReference>
<protein>
    <recommendedName>
        <fullName evidence="5">Cytochrome c domain-containing protein</fullName>
    </recommendedName>
</protein>
<sequence length="1018" mass="111919">MKRPDFCLHLKLKFSVSLILLSLLSACQKKEAITGSREGSTPLEKALSTFEVEPGFKIELLASEPEVASPVDMEIDEYGRLYVVEMPGYPLDKSGTGRIKLLSDTDGDGKMDKSTVFADGLVLPNGILRWKKGILITDAPDVLYLEDTDGDGKADKRETVLTGFSLSNPHVNVNNPVYGLDNWVHLSHLGAIGTRKYGTEFGDQGTEIHFPGQPDSPRLPKNADGHNVRFRPETHELEMASGRSQFGHTFDRWGHHFFTHNQNHIYQEAIQAEYLKRNPDLLVPDATQVVSDHGKATEVFQITKKPDRQLFTPVGVTTSSSGITAYLGGAFPAPYDGNVTFVAESVSNLVHVDIISDKGASYTANRQHPDREFLASTDSWSRPVNMYVGPDGALYVLDYYRQTIEHPEWMSDEAVAAGGLYNGYDMGRIYRITPTQAKGPEWTKGLKLGDATNEELVAYLADANLWWRKNAQRLLVDRGDKSVIPALSKMSDNTSSPMGRLHAMWTLEGMHSLTPALIQTALKDPVAGIRENAIKLAERHLKDAAGLQEPLLTLQNDPDPKVRYQLLCTLGYINTPEAGVARQKLLFQDLDDDWVQIAALSANASQTAPLLKTVLASYKAGNPAYASLLQRLTAIIGAGEKPEPIRELIQQAVQPAGGKQGWQSPVLSGLTDGLKRKKIDFATLSHEQTLLITSAFENPSAEVRKASLQILKVIGVQDSVQLKKGIEKAVNLAKNQALPDEKRAEALDFIALGNPAPYEGTVQKLIIPQEKPAVQLAALKILGQIPNESVAHYVLKSWDALTPEIRDAALNTFLTSPERVKLLLDAIESGKIKPASVGWPRSVQLMSHSDEKLREKARALLTKNDKDKVNKDYQKALELTGDVGKGKLVYMQNCALCHQVRGSIGVSYGPDLGTVHNWLSKDLMANILDPSLSIAPGFDLWEVEMKDGDPVQGMIMSETSAAIKLRTAPGIDKTINRQDIKGLKALNMSVMPVLTSQIDHQKMADLLAFLKNSRSEQP</sequence>
<proteinExistence type="predicted"/>
<gene>
    <name evidence="6" type="ORF">DYBT9275_02471</name>
</gene>
<evidence type="ECO:0000256" key="3">
    <source>
        <dbReference type="ARBA" id="ARBA00023004"/>
    </source>
</evidence>
<dbReference type="AlphaFoldDB" id="A0A916JC91"/>
<dbReference type="GO" id="GO:0020037">
    <property type="term" value="F:heme binding"/>
    <property type="evidence" value="ECO:0007669"/>
    <property type="project" value="InterPro"/>
</dbReference>
<dbReference type="InterPro" id="IPR055557">
    <property type="entry name" value="DUF7133"/>
</dbReference>
<dbReference type="InterPro" id="IPR013427">
    <property type="entry name" value="Haem-bd_dom_put"/>
</dbReference>
<evidence type="ECO:0000313" key="6">
    <source>
        <dbReference type="EMBL" id="CAG5000474.1"/>
    </source>
</evidence>
<dbReference type="PROSITE" id="PS51007">
    <property type="entry name" value="CYTC"/>
    <property type="match status" value="1"/>
</dbReference>
<dbReference type="InterPro" id="IPR036909">
    <property type="entry name" value="Cyt_c-like_dom_sf"/>
</dbReference>
<dbReference type="Gene3D" id="1.25.10.10">
    <property type="entry name" value="Leucine-rich Repeat Variant"/>
    <property type="match status" value="2"/>
</dbReference>
<dbReference type="SUPFAM" id="SSF48371">
    <property type="entry name" value="ARM repeat"/>
    <property type="match status" value="1"/>
</dbReference>
<comment type="caution">
    <text evidence="6">The sequence shown here is derived from an EMBL/GenBank/DDBJ whole genome shotgun (WGS) entry which is preliminary data.</text>
</comment>
<dbReference type="SUPFAM" id="SSF50952">
    <property type="entry name" value="Soluble quinoprotein glucose dehydrogenase"/>
    <property type="match status" value="1"/>
</dbReference>
<dbReference type="Gene3D" id="2.120.10.30">
    <property type="entry name" value="TolB, C-terminal domain"/>
    <property type="match status" value="1"/>
</dbReference>
<dbReference type="GO" id="GO:0009055">
    <property type="term" value="F:electron transfer activity"/>
    <property type="evidence" value="ECO:0007669"/>
    <property type="project" value="InterPro"/>
</dbReference>
<dbReference type="Proteomes" id="UP000680038">
    <property type="component" value="Unassembled WGS sequence"/>
</dbReference>